<proteinExistence type="predicted"/>
<dbReference type="Proteomes" id="UP000078576">
    <property type="component" value="Unassembled WGS sequence"/>
</dbReference>
<evidence type="ECO:0000313" key="3">
    <source>
        <dbReference type="Proteomes" id="UP000078576"/>
    </source>
</evidence>
<dbReference type="PANTHER" id="PTHR21248:SF11">
    <property type="entry name" value="PLD PHOSPHODIESTERASE DOMAIN-CONTAINING PROTEIN"/>
    <property type="match status" value="1"/>
</dbReference>
<dbReference type="STRING" id="694573.A0A194VHK7"/>
<dbReference type="Gene3D" id="3.30.870.10">
    <property type="entry name" value="Endonuclease Chain A"/>
    <property type="match status" value="2"/>
</dbReference>
<dbReference type="InterPro" id="IPR001736">
    <property type="entry name" value="PLipase_D/transphosphatidylase"/>
</dbReference>
<dbReference type="GO" id="GO:0032049">
    <property type="term" value="P:cardiolipin biosynthetic process"/>
    <property type="evidence" value="ECO:0007669"/>
    <property type="project" value="UniProtKB-ARBA"/>
</dbReference>
<organism evidence="2 3">
    <name type="scientific">Cytospora mali</name>
    <name type="common">Apple Valsa canker fungus</name>
    <name type="synonym">Valsa mali</name>
    <dbReference type="NCBI Taxonomy" id="578113"/>
    <lineage>
        <taxon>Eukaryota</taxon>
        <taxon>Fungi</taxon>
        <taxon>Dikarya</taxon>
        <taxon>Ascomycota</taxon>
        <taxon>Pezizomycotina</taxon>
        <taxon>Sordariomycetes</taxon>
        <taxon>Sordariomycetidae</taxon>
        <taxon>Diaporthales</taxon>
        <taxon>Cytosporaceae</taxon>
        <taxon>Cytospora</taxon>
    </lineage>
</organism>
<dbReference type="SUPFAM" id="SSF56024">
    <property type="entry name" value="Phospholipase D/nuclease"/>
    <property type="match status" value="2"/>
</dbReference>
<dbReference type="AlphaFoldDB" id="A0A194VHK7"/>
<dbReference type="PROSITE" id="PS50035">
    <property type="entry name" value="PLD"/>
    <property type="match status" value="2"/>
</dbReference>
<gene>
    <name evidence="2" type="ORF">VP1G_10401</name>
</gene>
<feature type="domain" description="PLD phosphodiesterase" evidence="1">
    <location>
        <begin position="123"/>
        <end position="150"/>
    </location>
</feature>
<sequence>MESFTVGTGASIYTQKLLPAILTARHEIILVTCFWAPSKTLTALCDALQHLARQRQADGAIHPLRISICFSSRSLFQKLFHTSSAHGYIYSPSAWTSKMGLPSPETLASGNIELRVKSLFFLPFSVMHPKFLAVDRQRAFVPSCNVSWEAWFEGCLEISRKTPRHDPIDGLLGFYRTVWDNDFDLDAALPDWPDEQGGPRLSMVDHQVKEIIQSPAHASIKLVDIGVPSSAIEWLPGWHHRNPSLCFLPWQTPPAPDTPLNNTLLRLFEEASRNIYIQTPNLTSPPVLSAIFETLARGVDVTIVTSQGMMLLEQLLTAGTTTSWCIWSLARRYRQMCGAFQARKNSQTQSRGDWNADLEAQAITPGSLTVSYFRSRSGSTSDEEPVHSHLKLSIFDGERTVLGSGNMDRASWFTSQELGILIQGASFAAAIKSTVDRALDGRVVPVFTITS</sequence>
<reference evidence="3" key="1">
    <citation type="submission" date="2014-12" db="EMBL/GenBank/DDBJ databases">
        <title>Genome Sequence of Valsa Canker Pathogens Uncovers a Specific Adaption of Colonization on Woody Bark.</title>
        <authorList>
            <person name="Yin Z."/>
            <person name="Liu H."/>
            <person name="Gao X."/>
            <person name="Li Z."/>
            <person name="Song N."/>
            <person name="Ke X."/>
            <person name="Dai Q."/>
            <person name="Wu Y."/>
            <person name="Sun Y."/>
            <person name="Xu J.-R."/>
            <person name="Kang Z.K."/>
            <person name="Wang L."/>
            <person name="Huang L."/>
        </authorList>
    </citation>
    <scope>NUCLEOTIDE SEQUENCE [LARGE SCALE GENOMIC DNA]</scope>
    <source>
        <strain evidence="3">SXYL134</strain>
    </source>
</reference>
<dbReference type="EMBL" id="KN714881">
    <property type="protein sequence ID" value="KUI63256.1"/>
    <property type="molecule type" value="Genomic_DNA"/>
</dbReference>
<feature type="domain" description="PLD phosphodiesterase" evidence="1">
    <location>
        <begin position="389"/>
        <end position="411"/>
    </location>
</feature>
<keyword evidence="3" id="KW-1185">Reference proteome</keyword>
<dbReference type="CDD" id="cd00138">
    <property type="entry name" value="PLDc_SF"/>
    <property type="match status" value="1"/>
</dbReference>
<evidence type="ECO:0000313" key="2">
    <source>
        <dbReference type="EMBL" id="KUI63256.1"/>
    </source>
</evidence>
<dbReference type="Pfam" id="PF13091">
    <property type="entry name" value="PLDc_2"/>
    <property type="match status" value="1"/>
</dbReference>
<name>A0A194VHK7_CYTMA</name>
<dbReference type="InterPro" id="IPR025202">
    <property type="entry name" value="PLD-like_dom"/>
</dbReference>
<dbReference type="GO" id="GO:0030572">
    <property type="term" value="F:phosphatidyltransferase activity"/>
    <property type="evidence" value="ECO:0007669"/>
    <property type="project" value="UniProtKB-ARBA"/>
</dbReference>
<dbReference type="OrthoDB" id="2958217at2759"/>
<accession>A0A194VHK7</accession>
<protein>
    <recommendedName>
        <fullName evidence="1">PLD phosphodiesterase domain-containing protein</fullName>
    </recommendedName>
</protein>
<evidence type="ECO:0000259" key="1">
    <source>
        <dbReference type="PROSITE" id="PS50035"/>
    </source>
</evidence>
<dbReference type="PANTHER" id="PTHR21248">
    <property type="entry name" value="CARDIOLIPIN SYNTHASE"/>
    <property type="match status" value="1"/>
</dbReference>